<dbReference type="Pfam" id="PF10551">
    <property type="entry name" value="MULE"/>
    <property type="match status" value="1"/>
</dbReference>
<evidence type="ECO:0008006" key="9">
    <source>
        <dbReference type="Google" id="ProtNLM"/>
    </source>
</evidence>
<evidence type="ECO:0000259" key="4">
    <source>
        <dbReference type="Pfam" id="PF04500"/>
    </source>
</evidence>
<reference evidence="7" key="1">
    <citation type="submission" date="2021-02" db="EMBL/GenBank/DDBJ databases">
        <authorList>
            <person name="Nowell W R."/>
        </authorList>
    </citation>
    <scope>NUCLEOTIDE SEQUENCE</scope>
</reference>
<name>A0A820EKZ8_9BILA</name>
<keyword evidence="2" id="KW-0863">Zinc-finger</keyword>
<feature type="domain" description="MULE transposase" evidence="5">
    <location>
        <begin position="197"/>
        <end position="293"/>
    </location>
</feature>
<evidence type="ECO:0000313" key="7">
    <source>
        <dbReference type="EMBL" id="CAF4250314.1"/>
    </source>
</evidence>
<keyword evidence="3" id="KW-0862">Zinc</keyword>
<dbReference type="AlphaFoldDB" id="A0A820EKZ8"/>
<gene>
    <name evidence="7" type="ORF">UXM345_LOCUS30690</name>
    <name evidence="6" type="ORF">XDN619_LOCUS19400</name>
</gene>
<dbReference type="Proteomes" id="UP000663887">
    <property type="component" value="Unassembled WGS sequence"/>
</dbReference>
<evidence type="ECO:0000313" key="8">
    <source>
        <dbReference type="Proteomes" id="UP000663842"/>
    </source>
</evidence>
<dbReference type="GO" id="GO:0008270">
    <property type="term" value="F:zinc ion binding"/>
    <property type="evidence" value="ECO:0007669"/>
    <property type="project" value="UniProtKB-KW"/>
</dbReference>
<proteinExistence type="predicted"/>
<sequence>MPSSDADQTPTISFLISNNKKHLLVIDGYIYQQNKSTAKVSYWLCGIKLCNAGVYLNADDQFLKYTENPLSHMPVPERLEIRKMLTNIKSRVDREATAIGQIYHEELVKANLSRAALAIAPTAREANHGLNQCRRQAIPALPTTMDFDIPSRYRKTADGERYLLSDRIHYVGGKDDKRIIIFASDEQLRLLFTSSHIMMDGTFDSCPPHFEQIYSIHGIKNEQSFVCVLAVLCGRSTMIYKELFSVLTHHARRLNLKFRPEKLTTDFEAALIKTVADELPNTRHIGCFFHFTNSIYRQVQHLGLTTIYRDDDDARSSVRKLMALPLVPLNQIECAFEDIVNKAPNSIQPLVDYFSRYWMTRVKWSLWNVSDVDIRTNNFVEGWNHRFNRLVAKYHPNIWYLFDCFKKEEVAVRQGMLKMMMGTKNNINKKARGLQQRIDSVQSDFNQNKTNLSDLLEGLSLLVGTK</sequence>
<accession>A0A820EKZ8</accession>
<evidence type="ECO:0000256" key="2">
    <source>
        <dbReference type="ARBA" id="ARBA00022771"/>
    </source>
</evidence>
<dbReference type="EMBL" id="CAJOBF010008196">
    <property type="protein sequence ID" value="CAF4250314.1"/>
    <property type="molecule type" value="Genomic_DNA"/>
</dbReference>
<organism evidence="7 8">
    <name type="scientific">Rotaria magnacalcarata</name>
    <dbReference type="NCBI Taxonomy" id="392030"/>
    <lineage>
        <taxon>Eukaryota</taxon>
        <taxon>Metazoa</taxon>
        <taxon>Spiralia</taxon>
        <taxon>Gnathifera</taxon>
        <taxon>Rotifera</taxon>
        <taxon>Eurotatoria</taxon>
        <taxon>Bdelloidea</taxon>
        <taxon>Philodinida</taxon>
        <taxon>Philodinidae</taxon>
        <taxon>Rotaria</taxon>
    </lineage>
</organism>
<dbReference type="InterPro" id="IPR007588">
    <property type="entry name" value="Znf_FLYWCH"/>
</dbReference>
<dbReference type="PANTHER" id="PTHR47160:SF10">
    <property type="entry name" value="MULE TRANSPOSASE DOMAIN-CONTAINING PROTEIN"/>
    <property type="match status" value="1"/>
</dbReference>
<dbReference type="EMBL" id="CAJNRG010008455">
    <property type="protein sequence ID" value="CAF2104439.1"/>
    <property type="molecule type" value="Genomic_DNA"/>
</dbReference>
<dbReference type="InterPro" id="IPR018289">
    <property type="entry name" value="MULE_transposase_dom"/>
</dbReference>
<protein>
    <recommendedName>
        <fullName evidence="9">MULE transposase domain-containing protein</fullName>
    </recommendedName>
</protein>
<evidence type="ECO:0000256" key="1">
    <source>
        <dbReference type="ARBA" id="ARBA00022723"/>
    </source>
</evidence>
<evidence type="ECO:0000259" key="5">
    <source>
        <dbReference type="Pfam" id="PF10551"/>
    </source>
</evidence>
<feature type="domain" description="FLYWCH-type" evidence="4">
    <location>
        <begin position="14"/>
        <end position="68"/>
    </location>
</feature>
<evidence type="ECO:0000313" key="6">
    <source>
        <dbReference type="EMBL" id="CAF2104439.1"/>
    </source>
</evidence>
<dbReference type="Gene3D" id="2.20.25.240">
    <property type="match status" value="1"/>
</dbReference>
<dbReference type="PANTHER" id="PTHR47160">
    <property type="entry name" value="PUTATIVE-RELATED"/>
    <property type="match status" value="1"/>
</dbReference>
<comment type="caution">
    <text evidence="7">The sequence shown here is derived from an EMBL/GenBank/DDBJ whole genome shotgun (WGS) entry which is preliminary data.</text>
</comment>
<dbReference type="Pfam" id="PF04500">
    <property type="entry name" value="FLYWCH"/>
    <property type="match status" value="1"/>
</dbReference>
<evidence type="ECO:0000256" key="3">
    <source>
        <dbReference type="ARBA" id="ARBA00022833"/>
    </source>
</evidence>
<keyword evidence="1" id="KW-0479">Metal-binding</keyword>
<dbReference type="Proteomes" id="UP000663842">
    <property type="component" value="Unassembled WGS sequence"/>
</dbReference>